<sequence>MFYKDICFKLLNGSLGRKQRFSYLDIVLNRQNHFKNSFSSIPSFQFSQVTNTIQNKNPHINSVGETPLIRWDKVLSAKAIYGVLNKFKIPTVVGDQKYFYVQQMQLYTAIFNLSQVEDLQDNLFEVFVKLHNSAIQNLAKMKSQTQYKNDRIFNNFCIALFKAQILLKKKNISLEKNIQNDTLFLQTLLSDKIPVPSFMSEVIPYLSFEELKECCSILLQTNQADLIIKIVNTPTQYLSVEHKNQLQSEYLTFIHPQKFSSLNYLMQYFDFNLQVVLNNQQVSSMESESAQLRCLEAIDVFFKNLTVQKNLNTQISKIKSFLQMIQMSKFQVSKQQIFTLEKIFSKAEETNSSSQHIILDIIQHLETLSFLEEDKQEILDYLDSQKSKLLETLASSQLKAHNDQQNYIIAELSQKIQGVEDQEHIKNHKEFQQIQEIMNKCVKISDIIQLLLTVSKSNRQAAKLLVQPDILALICENVIFMNQSSFSKLIALNNRVLDIPIELMIQYIQKNYQNFSPLLLTQTLYLISSSNTQRNYDAQELIVKIIKDINNMKDKLQYEELNLLLKCCQFIKMEAQLYIIQDIIENISNQRINQEPKYANMLFNLFQHKILKQGLQSKYAQNQIKQIAELIQNKDITKFDLDLLSLALLVQATNKFSYDENSQVINKFFLEQANKYFDKVKSEQLAYMYISVIQASFIIQNSNNTQLIERYEKQILKNLNSGNRYQSIKFNQVVKVMHELSKVFHLLDNQRKSFLSQIYQKTLQIYKVDQDYGLSIWIFWQQSLICNNIDQYVNLYNLIKENIITVAKHELNNQLNQSVKLKQYKQSMVNQVQEITIIQLYQSLYYYQVNESLYKKNPYLHEEIQRIQEIINQNSVIQNYQRAQTVKHSSNTEYSISVVIKKALKELNLNYHNLEEQRIENIFFVDNYIQELNLIIECHGFQHFVQQSIYYSEQARNKYIQSKGYKIEIIPTFDWINLTQEEQLKKMIEIISKYTK</sequence>
<dbReference type="AlphaFoldDB" id="Q22VW5"/>
<dbReference type="Pfam" id="PF08373">
    <property type="entry name" value="RAP"/>
    <property type="match status" value="1"/>
</dbReference>
<proteinExistence type="predicted"/>
<dbReference type="GeneID" id="7841797"/>
<organism evidence="2 3">
    <name type="scientific">Tetrahymena thermophila (strain SB210)</name>
    <dbReference type="NCBI Taxonomy" id="312017"/>
    <lineage>
        <taxon>Eukaryota</taxon>
        <taxon>Sar</taxon>
        <taxon>Alveolata</taxon>
        <taxon>Ciliophora</taxon>
        <taxon>Intramacronucleata</taxon>
        <taxon>Oligohymenophorea</taxon>
        <taxon>Hymenostomatida</taxon>
        <taxon>Tetrahymenina</taxon>
        <taxon>Tetrahymenidae</taxon>
        <taxon>Tetrahymena</taxon>
    </lineage>
</organism>
<reference evidence="3" key="1">
    <citation type="journal article" date="2006" name="PLoS Biol.">
        <title>Macronuclear genome sequence of the ciliate Tetrahymena thermophila, a model eukaryote.</title>
        <authorList>
            <person name="Eisen J.A."/>
            <person name="Coyne R.S."/>
            <person name="Wu M."/>
            <person name="Wu D."/>
            <person name="Thiagarajan M."/>
            <person name="Wortman J.R."/>
            <person name="Badger J.H."/>
            <person name="Ren Q."/>
            <person name="Amedeo P."/>
            <person name="Jones K.M."/>
            <person name="Tallon L.J."/>
            <person name="Delcher A.L."/>
            <person name="Salzberg S.L."/>
            <person name="Silva J.C."/>
            <person name="Haas B.J."/>
            <person name="Majoros W.H."/>
            <person name="Farzad M."/>
            <person name="Carlton J.M."/>
            <person name="Smith R.K. Jr."/>
            <person name="Garg J."/>
            <person name="Pearlman R.E."/>
            <person name="Karrer K.M."/>
            <person name="Sun L."/>
            <person name="Manning G."/>
            <person name="Elde N.C."/>
            <person name="Turkewitz A.P."/>
            <person name="Asai D.J."/>
            <person name="Wilkes D.E."/>
            <person name="Wang Y."/>
            <person name="Cai H."/>
            <person name="Collins K."/>
            <person name="Stewart B.A."/>
            <person name="Lee S.R."/>
            <person name="Wilamowska K."/>
            <person name="Weinberg Z."/>
            <person name="Ruzzo W.L."/>
            <person name="Wloga D."/>
            <person name="Gaertig J."/>
            <person name="Frankel J."/>
            <person name="Tsao C.-C."/>
            <person name="Gorovsky M.A."/>
            <person name="Keeling P.J."/>
            <person name="Waller R.F."/>
            <person name="Patron N.J."/>
            <person name="Cherry J.M."/>
            <person name="Stover N.A."/>
            <person name="Krieger C.J."/>
            <person name="del Toro C."/>
            <person name="Ryder H.F."/>
            <person name="Williamson S.C."/>
            <person name="Barbeau R.A."/>
            <person name="Hamilton E.P."/>
            <person name="Orias E."/>
        </authorList>
    </citation>
    <scope>NUCLEOTIDE SEQUENCE [LARGE SCALE GENOMIC DNA]</scope>
    <source>
        <strain evidence="3">SB210</strain>
    </source>
</reference>
<gene>
    <name evidence="2" type="ORF">TTHERM_00161690</name>
</gene>
<dbReference type="KEGG" id="tet:TTHERM_00161690"/>
<dbReference type="Proteomes" id="UP000009168">
    <property type="component" value="Unassembled WGS sequence"/>
</dbReference>
<evidence type="ECO:0000259" key="1">
    <source>
        <dbReference type="PROSITE" id="PS51286"/>
    </source>
</evidence>
<keyword evidence="3" id="KW-1185">Reference proteome</keyword>
<dbReference type="PROSITE" id="PS51286">
    <property type="entry name" value="RAP"/>
    <property type="match status" value="1"/>
</dbReference>
<protein>
    <submittedName>
        <fullName evidence="2">RAP domain protein</fullName>
    </submittedName>
</protein>
<dbReference type="HOGENOM" id="CLU_300651_0_0_1"/>
<dbReference type="InParanoid" id="Q22VW5"/>
<evidence type="ECO:0000313" key="2">
    <source>
        <dbReference type="EMBL" id="EAR89651.1"/>
    </source>
</evidence>
<dbReference type="RefSeq" id="XP_001009897.1">
    <property type="nucleotide sequence ID" value="XM_001009897.1"/>
</dbReference>
<dbReference type="Gene3D" id="3.40.960.10">
    <property type="entry name" value="VSR Endonuclease"/>
    <property type="match status" value="1"/>
</dbReference>
<evidence type="ECO:0000313" key="3">
    <source>
        <dbReference type="Proteomes" id="UP000009168"/>
    </source>
</evidence>
<name>Q22VW5_TETTS</name>
<accession>Q22VW5</accession>
<dbReference type="EMBL" id="GG662820">
    <property type="protein sequence ID" value="EAR89651.1"/>
    <property type="molecule type" value="Genomic_DNA"/>
</dbReference>
<dbReference type="InterPro" id="IPR013584">
    <property type="entry name" value="RAP"/>
</dbReference>
<feature type="domain" description="RAP" evidence="1">
    <location>
        <begin position="934"/>
        <end position="993"/>
    </location>
</feature>